<dbReference type="EMBL" id="LAQI01000257">
    <property type="protein sequence ID" value="KKY13782.1"/>
    <property type="molecule type" value="Genomic_DNA"/>
</dbReference>
<dbReference type="GO" id="GO:0035091">
    <property type="term" value="F:phosphatidylinositol binding"/>
    <property type="evidence" value="ECO:0007669"/>
    <property type="project" value="TreeGrafter"/>
</dbReference>
<evidence type="ECO:0000259" key="2">
    <source>
        <dbReference type="Pfam" id="PF04366"/>
    </source>
</evidence>
<dbReference type="PANTHER" id="PTHR15629:SF8">
    <property type="entry name" value="DUF500 DOMAIN PROTEIN (AFU_ORTHOLOGUE AFUA_5G07310)"/>
    <property type="match status" value="1"/>
</dbReference>
<evidence type="ECO:0000313" key="3">
    <source>
        <dbReference type="EMBL" id="KKY13782.1"/>
    </source>
</evidence>
<name>A0A0G2DRX7_9PEZI</name>
<reference evidence="3 4" key="1">
    <citation type="submission" date="2015-03" db="EMBL/GenBank/DDBJ databases">
        <authorList>
            <person name="Morales-Cruz A."/>
            <person name="Amrine K.C."/>
            <person name="Cantu D."/>
        </authorList>
    </citation>
    <scope>NUCLEOTIDE SEQUENCE [LARGE SCALE GENOMIC DNA]</scope>
    <source>
        <strain evidence="3">DS831</strain>
    </source>
</reference>
<proteinExistence type="predicted"/>
<protein>
    <recommendedName>
        <fullName evidence="2">Ysc84 actin-binding domain-containing protein</fullName>
    </recommendedName>
</protein>
<dbReference type="CDD" id="cd11524">
    <property type="entry name" value="SYLF"/>
    <property type="match status" value="1"/>
</dbReference>
<comment type="caution">
    <text evidence="3">The sequence shown here is derived from an EMBL/GenBank/DDBJ whole genome shotgun (WGS) entry which is preliminary data.</text>
</comment>
<dbReference type="Proteomes" id="UP000034182">
    <property type="component" value="Unassembled WGS sequence"/>
</dbReference>
<feature type="region of interest" description="Disordered" evidence="1">
    <location>
        <begin position="67"/>
        <end position="91"/>
    </location>
</feature>
<gene>
    <name evidence="3" type="ORF">UCDDS831_g08728</name>
</gene>
<dbReference type="InterPro" id="IPR007461">
    <property type="entry name" value="Ysc84_actin-binding"/>
</dbReference>
<evidence type="ECO:0000313" key="4">
    <source>
        <dbReference type="Proteomes" id="UP000034182"/>
    </source>
</evidence>
<dbReference type="PANTHER" id="PTHR15629">
    <property type="entry name" value="SH3YL1 PROTEIN"/>
    <property type="match status" value="1"/>
</dbReference>
<evidence type="ECO:0000256" key="1">
    <source>
        <dbReference type="SAM" id="MobiDB-lite"/>
    </source>
</evidence>
<dbReference type="InterPro" id="IPR051702">
    <property type="entry name" value="SH3_domain_YSC84-like"/>
</dbReference>
<organism evidence="3 4">
    <name type="scientific">Diplodia seriata</name>
    <dbReference type="NCBI Taxonomy" id="420778"/>
    <lineage>
        <taxon>Eukaryota</taxon>
        <taxon>Fungi</taxon>
        <taxon>Dikarya</taxon>
        <taxon>Ascomycota</taxon>
        <taxon>Pezizomycotina</taxon>
        <taxon>Dothideomycetes</taxon>
        <taxon>Dothideomycetes incertae sedis</taxon>
        <taxon>Botryosphaeriales</taxon>
        <taxon>Botryosphaeriaceae</taxon>
        <taxon>Diplodia</taxon>
    </lineage>
</organism>
<sequence>MWNRTKQQSKAGFDKACGWADKQLGDPVNKLSNKLGSEAFWPMSIDKESDKAARILSNFCKDGIEKAPTSSSTSTTSSLHSEKSSSSTTTTKKPFVLKPIPASVIRSAVGLAIFTTLRTGLFHVSGASGSGVLLARRADGSWSPPSGILLHTVGVGFQLGVDIYDCVLVINTYDALDAFCKLRCTVGGEEIQATGY</sequence>
<feature type="compositionally biased region" description="Low complexity" evidence="1">
    <location>
        <begin position="69"/>
        <end position="91"/>
    </location>
</feature>
<dbReference type="AlphaFoldDB" id="A0A0G2DRX7"/>
<reference evidence="3 4" key="2">
    <citation type="submission" date="2015-05" db="EMBL/GenBank/DDBJ databases">
        <title>Distinctive expansion of gene families associated with plant cell wall degradation and secondary metabolism in the genomes of grapevine trunk pathogens.</title>
        <authorList>
            <person name="Lawrence D.P."/>
            <person name="Travadon R."/>
            <person name="Rolshausen P.E."/>
            <person name="Baumgartner K."/>
        </authorList>
    </citation>
    <scope>NUCLEOTIDE SEQUENCE [LARGE SCALE GENOMIC DNA]</scope>
    <source>
        <strain evidence="3">DS831</strain>
    </source>
</reference>
<feature type="domain" description="Ysc84 actin-binding" evidence="2">
    <location>
        <begin position="151"/>
        <end position="189"/>
    </location>
</feature>
<dbReference type="Pfam" id="PF04366">
    <property type="entry name" value="Ysc84"/>
    <property type="match status" value="1"/>
</dbReference>
<accession>A0A0G2DRX7</accession>